<dbReference type="SUPFAM" id="SSF63380">
    <property type="entry name" value="Riboflavin synthase domain-like"/>
    <property type="match status" value="1"/>
</dbReference>
<keyword evidence="4" id="KW-1185">Reference proteome</keyword>
<comment type="cofactor">
    <cofactor evidence="1">
        <name>[2Fe-2S] cluster</name>
        <dbReference type="ChEBI" id="CHEBI:190135"/>
    </cofactor>
</comment>
<proteinExistence type="predicted"/>
<dbReference type="CDD" id="cd06187">
    <property type="entry name" value="O2ase_reductase_like"/>
    <property type="match status" value="1"/>
</dbReference>
<organism evidence="3 4">
    <name type="scientific">Rhodocista pekingensis</name>
    <dbReference type="NCBI Taxonomy" id="201185"/>
    <lineage>
        <taxon>Bacteria</taxon>
        <taxon>Pseudomonadati</taxon>
        <taxon>Pseudomonadota</taxon>
        <taxon>Alphaproteobacteria</taxon>
        <taxon>Rhodospirillales</taxon>
        <taxon>Azospirillaceae</taxon>
        <taxon>Rhodocista</taxon>
    </lineage>
</organism>
<dbReference type="InterPro" id="IPR001709">
    <property type="entry name" value="Flavoprot_Pyr_Nucl_cyt_Rdtase"/>
</dbReference>
<dbReference type="InterPro" id="IPR001433">
    <property type="entry name" value="OxRdtase_FAD/NAD-bd"/>
</dbReference>
<dbReference type="PRINTS" id="PR00410">
    <property type="entry name" value="PHEHYDRXLASE"/>
</dbReference>
<dbReference type="InterPro" id="IPR039261">
    <property type="entry name" value="FNR_nucleotide-bd"/>
</dbReference>
<protein>
    <recommendedName>
        <fullName evidence="2">FAD-binding FR-type domain-containing protein</fullName>
    </recommendedName>
</protein>
<dbReference type="PANTHER" id="PTHR47354:SF5">
    <property type="entry name" value="PROTEIN RFBI"/>
    <property type="match status" value="1"/>
</dbReference>
<dbReference type="InterPro" id="IPR050415">
    <property type="entry name" value="MRET"/>
</dbReference>
<dbReference type="SUPFAM" id="SSF52343">
    <property type="entry name" value="Ferredoxin reductase-like, C-terminal NADP-linked domain"/>
    <property type="match status" value="1"/>
</dbReference>
<dbReference type="InterPro" id="IPR017927">
    <property type="entry name" value="FAD-bd_FR_type"/>
</dbReference>
<dbReference type="EMBL" id="JBHTCM010000006">
    <property type="protein sequence ID" value="MFC7332566.1"/>
    <property type="molecule type" value="Genomic_DNA"/>
</dbReference>
<accession>A0ABW2KRE1</accession>
<dbReference type="PROSITE" id="PS51384">
    <property type="entry name" value="FAD_FR"/>
    <property type="match status" value="1"/>
</dbReference>
<sequence length="260" mass="27239">MGGTMVAAGGNSPAAVPAGERAFTVSELIQATPDVRIVRLVPADGRPFDFQAGQYARVGFAGLPARDFSIASRPGEPHLEFHIRDAGQGAGAAHYAVRHLRPGERVLLHGPLGDATLKPEHRGPILAIAGGSGLAPVKSIVETALERGHAGPLHLYFGVRTARDLYLDGHFAALGRRHPNLSFVPVLSEPEVPGPWRTGPVGPAAVADFADLSGFKAYLAGPPAMVEGTVPLLLEKGIAAVDIHADAFYTGNRTPQRTGR</sequence>
<reference evidence="4" key="1">
    <citation type="journal article" date="2019" name="Int. J. Syst. Evol. Microbiol.">
        <title>The Global Catalogue of Microorganisms (GCM) 10K type strain sequencing project: providing services to taxonomists for standard genome sequencing and annotation.</title>
        <authorList>
            <consortium name="The Broad Institute Genomics Platform"/>
            <consortium name="The Broad Institute Genome Sequencing Center for Infectious Disease"/>
            <person name="Wu L."/>
            <person name="Ma J."/>
        </authorList>
    </citation>
    <scope>NUCLEOTIDE SEQUENCE [LARGE SCALE GENOMIC DNA]</scope>
    <source>
        <strain evidence="4">CGMCC 1.16275</strain>
    </source>
</reference>
<dbReference type="PRINTS" id="PR00371">
    <property type="entry name" value="FPNCR"/>
</dbReference>
<dbReference type="InterPro" id="IPR017938">
    <property type="entry name" value="Riboflavin_synthase-like_b-brl"/>
</dbReference>
<dbReference type="Gene3D" id="3.40.50.80">
    <property type="entry name" value="Nucleotide-binding domain of ferredoxin-NADP reductase (FNR) module"/>
    <property type="match status" value="1"/>
</dbReference>
<dbReference type="PANTHER" id="PTHR47354">
    <property type="entry name" value="NADH OXIDOREDUCTASE HCR"/>
    <property type="match status" value="1"/>
</dbReference>
<name>A0ABW2KRE1_9PROT</name>
<evidence type="ECO:0000259" key="2">
    <source>
        <dbReference type="PROSITE" id="PS51384"/>
    </source>
</evidence>
<evidence type="ECO:0000256" key="1">
    <source>
        <dbReference type="ARBA" id="ARBA00034078"/>
    </source>
</evidence>
<evidence type="ECO:0000313" key="3">
    <source>
        <dbReference type="EMBL" id="MFC7332566.1"/>
    </source>
</evidence>
<dbReference type="Gene3D" id="2.40.30.10">
    <property type="entry name" value="Translation factors"/>
    <property type="match status" value="1"/>
</dbReference>
<evidence type="ECO:0000313" key="4">
    <source>
        <dbReference type="Proteomes" id="UP001596456"/>
    </source>
</evidence>
<dbReference type="RefSeq" id="WP_377357054.1">
    <property type="nucleotide sequence ID" value="NZ_JBHTCM010000006.1"/>
</dbReference>
<comment type="caution">
    <text evidence="3">The sequence shown here is derived from an EMBL/GenBank/DDBJ whole genome shotgun (WGS) entry which is preliminary data.</text>
</comment>
<feature type="domain" description="FAD-binding FR-type" evidence="2">
    <location>
        <begin position="18"/>
        <end position="118"/>
    </location>
</feature>
<dbReference type="Proteomes" id="UP001596456">
    <property type="component" value="Unassembled WGS sequence"/>
</dbReference>
<dbReference type="Pfam" id="PF00175">
    <property type="entry name" value="NAD_binding_1"/>
    <property type="match status" value="1"/>
</dbReference>
<gene>
    <name evidence="3" type="ORF">ACFQPS_05275</name>
</gene>